<dbReference type="PROSITE" id="PS50975">
    <property type="entry name" value="ATP_GRASP"/>
    <property type="match status" value="1"/>
</dbReference>
<dbReference type="PROSITE" id="PS00188">
    <property type="entry name" value="BIOTIN"/>
    <property type="match status" value="1"/>
</dbReference>
<dbReference type="InterPro" id="IPR041265">
    <property type="entry name" value="PCC_BT"/>
</dbReference>
<dbReference type="PROSITE" id="PS00866">
    <property type="entry name" value="CPSASE_1"/>
    <property type="match status" value="1"/>
</dbReference>
<dbReference type="Pfam" id="PF18140">
    <property type="entry name" value="PCC_BT"/>
    <property type="match status" value="1"/>
</dbReference>
<accession>A0AAD3P2M5</accession>
<evidence type="ECO:0000256" key="8">
    <source>
        <dbReference type="ARBA" id="ARBA00022842"/>
    </source>
</evidence>
<feature type="domain" description="Lipoyl-binding" evidence="15">
    <location>
        <begin position="606"/>
        <end position="685"/>
    </location>
</feature>
<gene>
    <name evidence="18" type="primary">pccA</name>
    <name evidence="18" type="ORF">GCM10017635_34060</name>
</gene>
<comment type="caution">
    <text evidence="18">The sequence shown here is derived from an EMBL/GenBank/DDBJ whole genome shotgun (WGS) entry which is preliminary data.</text>
</comment>
<keyword evidence="6 14" id="KW-0547">Nucleotide-binding</keyword>
<dbReference type="InterPro" id="IPR005479">
    <property type="entry name" value="CPAse_ATP-bd"/>
</dbReference>
<proteinExistence type="predicted"/>
<dbReference type="InterPro" id="IPR050856">
    <property type="entry name" value="Biotin_carboxylase_complex"/>
</dbReference>
<dbReference type="SUPFAM" id="SSF56059">
    <property type="entry name" value="Glutathione synthetase ATP-binding domain-like"/>
    <property type="match status" value="1"/>
</dbReference>
<evidence type="ECO:0000256" key="2">
    <source>
        <dbReference type="ARBA" id="ARBA00005060"/>
    </source>
</evidence>
<evidence type="ECO:0000256" key="4">
    <source>
        <dbReference type="ARBA" id="ARBA00022598"/>
    </source>
</evidence>
<dbReference type="GO" id="GO:0016042">
    <property type="term" value="P:lipid catabolic process"/>
    <property type="evidence" value="ECO:0007669"/>
    <property type="project" value="UniProtKB-KW"/>
</dbReference>
<evidence type="ECO:0000256" key="14">
    <source>
        <dbReference type="PROSITE-ProRule" id="PRU00409"/>
    </source>
</evidence>
<keyword evidence="19" id="KW-1185">Reference proteome</keyword>
<evidence type="ECO:0000256" key="10">
    <source>
        <dbReference type="ARBA" id="ARBA00023098"/>
    </source>
</evidence>
<dbReference type="SUPFAM" id="SSF52440">
    <property type="entry name" value="PreATP-grasp domain"/>
    <property type="match status" value="1"/>
</dbReference>
<evidence type="ECO:0000259" key="17">
    <source>
        <dbReference type="PROSITE" id="PS50979"/>
    </source>
</evidence>
<dbReference type="PROSITE" id="PS00867">
    <property type="entry name" value="CPSASE_2"/>
    <property type="match status" value="1"/>
</dbReference>
<keyword evidence="8" id="KW-0460">Magnesium</keyword>
<dbReference type="SUPFAM" id="SSF51230">
    <property type="entry name" value="Single hybrid motif"/>
    <property type="match status" value="1"/>
</dbReference>
<evidence type="ECO:0000256" key="7">
    <source>
        <dbReference type="ARBA" id="ARBA00022840"/>
    </source>
</evidence>
<feature type="domain" description="Biotin carboxylation" evidence="17">
    <location>
        <begin position="1"/>
        <end position="471"/>
    </location>
</feature>
<dbReference type="FunFam" id="3.30.470.20:FF:000028">
    <property type="entry name" value="Methylcrotonoyl-CoA carboxylase subunit alpha, mitochondrial"/>
    <property type="match status" value="1"/>
</dbReference>
<dbReference type="Pfam" id="PF00364">
    <property type="entry name" value="Biotin_lipoyl"/>
    <property type="match status" value="1"/>
</dbReference>
<dbReference type="GO" id="GO:0005524">
    <property type="term" value="F:ATP binding"/>
    <property type="evidence" value="ECO:0007669"/>
    <property type="project" value="UniProtKB-UniRule"/>
</dbReference>
<evidence type="ECO:0000313" key="19">
    <source>
        <dbReference type="Proteomes" id="UP001143349"/>
    </source>
</evidence>
<dbReference type="FunFam" id="2.40.50.100:FF:000003">
    <property type="entry name" value="Acetyl-CoA carboxylase biotin carboxyl carrier protein"/>
    <property type="match status" value="1"/>
</dbReference>
<organism evidence="18 19">
    <name type="scientific">Paracoccus kondratievae</name>
    <dbReference type="NCBI Taxonomy" id="135740"/>
    <lineage>
        <taxon>Bacteria</taxon>
        <taxon>Pseudomonadati</taxon>
        <taxon>Pseudomonadota</taxon>
        <taxon>Alphaproteobacteria</taxon>
        <taxon>Rhodobacterales</taxon>
        <taxon>Paracoccaceae</taxon>
        <taxon>Paracoccus</taxon>
    </lineage>
</organism>
<dbReference type="InterPro" id="IPR000089">
    <property type="entry name" value="Biotin_lipoyl"/>
</dbReference>
<dbReference type="InterPro" id="IPR011761">
    <property type="entry name" value="ATP-grasp"/>
</dbReference>
<dbReference type="InterPro" id="IPR005482">
    <property type="entry name" value="Biotin_COase_C"/>
</dbReference>
<dbReference type="GO" id="GO:0046872">
    <property type="term" value="F:metal ion binding"/>
    <property type="evidence" value="ECO:0007669"/>
    <property type="project" value="UniProtKB-KW"/>
</dbReference>
<evidence type="ECO:0000256" key="9">
    <source>
        <dbReference type="ARBA" id="ARBA00022963"/>
    </source>
</evidence>
<evidence type="ECO:0000256" key="13">
    <source>
        <dbReference type="ARBA" id="ARBA00049495"/>
    </source>
</evidence>
<dbReference type="Proteomes" id="UP001143349">
    <property type="component" value="Unassembled WGS sequence"/>
</dbReference>
<dbReference type="FunFam" id="3.30.1490.20:FF:000018">
    <property type="entry name" value="Biotin carboxylase"/>
    <property type="match status" value="1"/>
</dbReference>
<evidence type="ECO:0000256" key="12">
    <source>
        <dbReference type="ARBA" id="ARBA00023267"/>
    </source>
</evidence>
<dbReference type="Gene3D" id="3.30.700.30">
    <property type="match status" value="1"/>
</dbReference>
<dbReference type="PANTHER" id="PTHR18866:SF33">
    <property type="entry name" value="METHYLCROTONOYL-COA CARBOXYLASE SUBUNIT ALPHA, MITOCHONDRIAL-RELATED"/>
    <property type="match status" value="1"/>
</dbReference>
<dbReference type="EC" id="6.4.1.3" evidence="3"/>
<dbReference type="PROSITE" id="PS50968">
    <property type="entry name" value="BIOTINYL_LIPOYL"/>
    <property type="match status" value="1"/>
</dbReference>
<dbReference type="InterPro" id="IPR001882">
    <property type="entry name" value="Biotin_BS"/>
</dbReference>
<dbReference type="CDD" id="cd06850">
    <property type="entry name" value="biotinyl_domain"/>
    <property type="match status" value="1"/>
</dbReference>
<dbReference type="InterPro" id="IPR011054">
    <property type="entry name" value="Rudment_hybrid_motif"/>
</dbReference>
<dbReference type="Pfam" id="PF02785">
    <property type="entry name" value="Biotin_carb_C"/>
    <property type="match status" value="1"/>
</dbReference>
<dbReference type="PROSITE" id="PS50979">
    <property type="entry name" value="BC"/>
    <property type="match status" value="1"/>
</dbReference>
<evidence type="ECO:0000259" key="15">
    <source>
        <dbReference type="PROSITE" id="PS50968"/>
    </source>
</evidence>
<evidence type="ECO:0000259" key="16">
    <source>
        <dbReference type="PROSITE" id="PS50975"/>
    </source>
</evidence>
<evidence type="ECO:0000256" key="11">
    <source>
        <dbReference type="ARBA" id="ARBA00023211"/>
    </source>
</evidence>
<keyword evidence="12" id="KW-0092">Biotin</keyword>
<name>A0AAD3P2M5_9RHOB</name>
<reference evidence="18" key="1">
    <citation type="journal article" date="2014" name="Int. J. Syst. Evol. Microbiol.">
        <title>Complete genome sequence of Corynebacterium casei LMG S-19264T (=DSM 44701T), isolated from a smear-ripened cheese.</title>
        <authorList>
            <consortium name="US DOE Joint Genome Institute (JGI-PGF)"/>
            <person name="Walter F."/>
            <person name="Albersmeier A."/>
            <person name="Kalinowski J."/>
            <person name="Ruckert C."/>
        </authorList>
    </citation>
    <scope>NUCLEOTIDE SEQUENCE</scope>
    <source>
        <strain evidence="18">VKM B-2222</strain>
    </source>
</reference>
<dbReference type="FunFam" id="3.40.50.20:FF:000010">
    <property type="entry name" value="Propionyl-CoA carboxylase subunit alpha"/>
    <property type="match status" value="1"/>
</dbReference>
<sequence>MFKKILIANRGEIACRVIKTAKKMGIQTVAVYSDADRNALHVKMADEAVHIGPSPANQSYIVIDRIMEAIRQTGAEAVHPGYGFLSENMKFAEALEKEGVAFIGPPSPAIEAMGDKITSKKLAQEAGVSTVPGYMGLIADADEAVKISKEIGFPVMIKASAGGGGKGMRIAWNEQEAREGFESSRNEAAASFGDDRIFIEKFVTQPRHIEIQVLADQHGNCVYVHERECSIQRRNQKVIEEAPSPFLDEATRKAMGEQAVALAKAVGYASAGTVEFIVDGQKNFYFLEMNTRLQVEHPVTELITGIDLVEQMIRVAAGEPLPFRQEDLKINGWAIESRLYAEDPYRNFLPSIGRLTRYRPPRETAAGPMHEAGKWVPAHPGDQPPAAAAGVRNDTGVYEGGEISMYYDPMIAKLCTWAPTRAEAIEQMRLALDEFEVEGIGHNLPFLSAVMDHPKFVSGDISTAFIAQEYPEGFLGATLPDTEIIRVAASAAAMHRVAEIRRARISGRLDNHERHVGEHWVVFVAGKEIPVRITADRQGSTVEIDGSKLRVESDWLPGQSLARLSVDGTPLVMKVDRLPSGFRLRVRGADLKTYVRRPRAAELARLMPEKLPPDTSKFLLCPMPGLVVRINVEAGDEVQEGQALATVEAMKMENILRAEKKAVVKSVNAKPGESLKVDDVIIEFE</sequence>
<evidence type="ECO:0000256" key="3">
    <source>
        <dbReference type="ARBA" id="ARBA00013050"/>
    </source>
</evidence>
<keyword evidence="9" id="KW-0442">Lipid degradation</keyword>
<dbReference type="EMBL" id="BSFH01000097">
    <property type="protein sequence ID" value="GLK65929.1"/>
    <property type="molecule type" value="Genomic_DNA"/>
</dbReference>
<reference evidence="18" key="2">
    <citation type="submission" date="2023-01" db="EMBL/GenBank/DDBJ databases">
        <authorList>
            <person name="Sun Q."/>
            <person name="Evtushenko L."/>
        </authorList>
    </citation>
    <scope>NUCLEOTIDE SEQUENCE</scope>
    <source>
        <strain evidence="18">VKM B-2222</strain>
    </source>
</reference>
<keyword evidence="5" id="KW-0479">Metal-binding</keyword>
<evidence type="ECO:0000256" key="5">
    <source>
        <dbReference type="ARBA" id="ARBA00022723"/>
    </source>
</evidence>
<keyword evidence="4" id="KW-0436">Ligase</keyword>
<feature type="domain" description="ATP-grasp" evidence="16">
    <location>
        <begin position="120"/>
        <end position="317"/>
    </location>
</feature>
<evidence type="ECO:0000256" key="1">
    <source>
        <dbReference type="ARBA" id="ARBA00001953"/>
    </source>
</evidence>
<dbReference type="InterPro" id="IPR011053">
    <property type="entry name" value="Single_hybrid_motif"/>
</dbReference>
<dbReference type="Pfam" id="PF00289">
    <property type="entry name" value="Biotin_carb_N"/>
    <property type="match status" value="1"/>
</dbReference>
<protein>
    <recommendedName>
        <fullName evidence="3">propionyl-CoA carboxylase</fullName>
        <ecNumber evidence="3">6.4.1.3</ecNumber>
    </recommendedName>
</protein>
<dbReference type="AlphaFoldDB" id="A0AAD3P2M5"/>
<evidence type="ECO:0000256" key="6">
    <source>
        <dbReference type="ARBA" id="ARBA00022741"/>
    </source>
</evidence>
<dbReference type="PANTHER" id="PTHR18866">
    <property type="entry name" value="CARBOXYLASE:PYRUVATE/ACETYL-COA/PROPIONYL-COA CARBOXYLASE"/>
    <property type="match status" value="1"/>
</dbReference>
<dbReference type="InterPro" id="IPR011764">
    <property type="entry name" value="Biotin_carboxylation_dom"/>
</dbReference>
<comment type="pathway">
    <text evidence="2">Metabolic intermediate metabolism; propanoyl-CoA degradation; succinyl-CoA from propanoyl-CoA: step 1/3.</text>
</comment>
<dbReference type="SUPFAM" id="SSF51246">
    <property type="entry name" value="Rudiment single hybrid motif"/>
    <property type="match status" value="1"/>
</dbReference>
<dbReference type="Gene3D" id="2.40.50.100">
    <property type="match status" value="1"/>
</dbReference>
<keyword evidence="10" id="KW-0443">Lipid metabolism</keyword>
<dbReference type="Gene3D" id="3.30.470.20">
    <property type="entry name" value="ATP-grasp fold, B domain"/>
    <property type="match status" value="1"/>
</dbReference>
<comment type="catalytic activity">
    <reaction evidence="13">
        <text>propanoyl-CoA + hydrogencarbonate + ATP = (S)-methylmalonyl-CoA + ADP + phosphate + H(+)</text>
        <dbReference type="Rhea" id="RHEA:23720"/>
        <dbReference type="ChEBI" id="CHEBI:15378"/>
        <dbReference type="ChEBI" id="CHEBI:17544"/>
        <dbReference type="ChEBI" id="CHEBI:30616"/>
        <dbReference type="ChEBI" id="CHEBI:43474"/>
        <dbReference type="ChEBI" id="CHEBI:57327"/>
        <dbReference type="ChEBI" id="CHEBI:57392"/>
        <dbReference type="ChEBI" id="CHEBI:456216"/>
        <dbReference type="EC" id="6.4.1.3"/>
    </reaction>
    <physiologicalReaction direction="left-to-right" evidence="13">
        <dbReference type="Rhea" id="RHEA:23721"/>
    </physiologicalReaction>
</comment>
<dbReference type="SMART" id="SM00878">
    <property type="entry name" value="Biotin_carb_C"/>
    <property type="match status" value="1"/>
</dbReference>
<keyword evidence="11" id="KW-0464">Manganese</keyword>
<dbReference type="GO" id="GO:0004658">
    <property type="term" value="F:propionyl-CoA carboxylase activity"/>
    <property type="evidence" value="ECO:0007669"/>
    <property type="project" value="UniProtKB-EC"/>
</dbReference>
<dbReference type="Pfam" id="PF02786">
    <property type="entry name" value="CPSase_L_D2"/>
    <property type="match status" value="1"/>
</dbReference>
<evidence type="ECO:0000313" key="18">
    <source>
        <dbReference type="EMBL" id="GLK65929.1"/>
    </source>
</evidence>
<dbReference type="InterPro" id="IPR005481">
    <property type="entry name" value="BC-like_N"/>
</dbReference>
<comment type="cofactor">
    <cofactor evidence="1">
        <name>biotin</name>
        <dbReference type="ChEBI" id="CHEBI:57586"/>
    </cofactor>
</comment>
<dbReference type="InterPro" id="IPR016185">
    <property type="entry name" value="PreATP-grasp_dom_sf"/>
</dbReference>
<dbReference type="RefSeq" id="WP_010396162.1">
    <property type="nucleotide sequence ID" value="NZ_BSFH01000097.1"/>
</dbReference>
<keyword evidence="7 14" id="KW-0067">ATP-binding</keyword>